<accession>A0A7J6PS66</accession>
<feature type="non-terminal residue" evidence="1">
    <location>
        <position position="187"/>
    </location>
</feature>
<dbReference type="Proteomes" id="UP000553632">
    <property type="component" value="Unassembled WGS sequence"/>
</dbReference>
<protein>
    <submittedName>
        <fullName evidence="1">Uncharacterized protein</fullName>
    </submittedName>
</protein>
<dbReference type="EMBL" id="JABANO010038227">
    <property type="protein sequence ID" value="KAF4698915.1"/>
    <property type="molecule type" value="Genomic_DNA"/>
</dbReference>
<sequence length="187" mass="21667">MLSRSWYRVSSRSCVVSKRWHSHDHHHAGSEWTGAELTEELRADRQAVVERTKRVRKVMSPEETKALVMPSRLPEDFIEETLIPHMENCIRFNIKTYTPAELTQLTRGYALYTYRRDTSGNGPLMEYLAEIIKSRMVAFTAIEIVDVLPACQTLFPDDTELFDMLTERIKETINDYSALNLIGLVRT</sequence>
<dbReference type="AlphaFoldDB" id="A0A7J6PS66"/>
<organism evidence="1 2">
    <name type="scientific">Perkinsus olseni</name>
    <name type="common">Perkinsus atlanticus</name>
    <dbReference type="NCBI Taxonomy" id="32597"/>
    <lineage>
        <taxon>Eukaryota</taxon>
        <taxon>Sar</taxon>
        <taxon>Alveolata</taxon>
        <taxon>Perkinsozoa</taxon>
        <taxon>Perkinsea</taxon>
        <taxon>Perkinsida</taxon>
        <taxon>Perkinsidae</taxon>
        <taxon>Perkinsus</taxon>
    </lineage>
</organism>
<gene>
    <name evidence="1" type="ORF">FOZ63_020605</name>
</gene>
<keyword evidence="2" id="KW-1185">Reference proteome</keyword>
<evidence type="ECO:0000313" key="2">
    <source>
        <dbReference type="Proteomes" id="UP000553632"/>
    </source>
</evidence>
<evidence type="ECO:0000313" key="1">
    <source>
        <dbReference type="EMBL" id="KAF4698915.1"/>
    </source>
</evidence>
<name>A0A7J6PS66_PEROL</name>
<proteinExistence type="predicted"/>
<reference evidence="1 2" key="1">
    <citation type="submission" date="2020-04" db="EMBL/GenBank/DDBJ databases">
        <title>Perkinsus olseni comparative genomics.</title>
        <authorList>
            <person name="Bogema D.R."/>
        </authorList>
    </citation>
    <scope>NUCLEOTIDE SEQUENCE [LARGE SCALE GENOMIC DNA]</scope>
    <source>
        <strain evidence="1 2">ATCC PRA-207</strain>
    </source>
</reference>
<comment type="caution">
    <text evidence="1">The sequence shown here is derived from an EMBL/GenBank/DDBJ whole genome shotgun (WGS) entry which is preliminary data.</text>
</comment>